<feature type="domain" description="Enoyl reductase (ER)" evidence="3">
    <location>
        <begin position="15"/>
        <end position="348"/>
    </location>
</feature>
<dbReference type="GO" id="GO:0070402">
    <property type="term" value="F:NADPH binding"/>
    <property type="evidence" value="ECO:0007669"/>
    <property type="project" value="TreeGrafter"/>
</dbReference>
<name>A0A382E2S1_9ZZZZ</name>
<dbReference type="InterPro" id="IPR036291">
    <property type="entry name" value="NAD(P)-bd_dom_sf"/>
</dbReference>
<dbReference type="PANTHER" id="PTHR48106:SF2">
    <property type="entry name" value="ZN2+-BINDING DEHYDROGENASE"/>
    <property type="match status" value="1"/>
</dbReference>
<evidence type="ECO:0000256" key="2">
    <source>
        <dbReference type="ARBA" id="ARBA00023002"/>
    </source>
</evidence>
<accession>A0A382E2S1</accession>
<gene>
    <name evidence="4" type="ORF">METZ01_LOCUS197057</name>
</gene>
<dbReference type="SUPFAM" id="SSF51735">
    <property type="entry name" value="NAD(P)-binding Rossmann-fold domains"/>
    <property type="match status" value="1"/>
</dbReference>
<reference evidence="4" key="1">
    <citation type="submission" date="2018-05" db="EMBL/GenBank/DDBJ databases">
        <authorList>
            <person name="Lanie J.A."/>
            <person name="Ng W.-L."/>
            <person name="Kazmierczak K.M."/>
            <person name="Andrzejewski T.M."/>
            <person name="Davidsen T.M."/>
            <person name="Wayne K.J."/>
            <person name="Tettelin H."/>
            <person name="Glass J.I."/>
            <person name="Rusch D."/>
            <person name="Podicherti R."/>
            <person name="Tsui H.-C.T."/>
            <person name="Winkler M.E."/>
        </authorList>
    </citation>
    <scope>NUCLEOTIDE SEQUENCE</scope>
</reference>
<proteinExistence type="predicted"/>
<dbReference type="Gene3D" id="3.40.50.720">
    <property type="entry name" value="NAD(P)-binding Rossmann-like Domain"/>
    <property type="match status" value="1"/>
</dbReference>
<dbReference type="CDD" id="cd05282">
    <property type="entry name" value="ETR_like"/>
    <property type="match status" value="1"/>
</dbReference>
<dbReference type="GO" id="GO:0016651">
    <property type="term" value="F:oxidoreductase activity, acting on NAD(P)H"/>
    <property type="evidence" value="ECO:0007669"/>
    <property type="project" value="TreeGrafter"/>
</dbReference>
<organism evidence="4">
    <name type="scientific">marine metagenome</name>
    <dbReference type="NCBI Taxonomy" id="408172"/>
    <lineage>
        <taxon>unclassified sequences</taxon>
        <taxon>metagenomes</taxon>
        <taxon>ecological metagenomes</taxon>
    </lineage>
</organism>
<evidence type="ECO:0000259" key="3">
    <source>
        <dbReference type="SMART" id="SM00829"/>
    </source>
</evidence>
<evidence type="ECO:0000256" key="1">
    <source>
        <dbReference type="ARBA" id="ARBA00022857"/>
    </source>
</evidence>
<dbReference type="EMBL" id="UINC01042067">
    <property type="protein sequence ID" value="SVB44203.1"/>
    <property type="molecule type" value="Genomic_DNA"/>
</dbReference>
<keyword evidence="2" id="KW-0560">Oxidoreductase</keyword>
<evidence type="ECO:0000313" key="4">
    <source>
        <dbReference type="EMBL" id="SVB44203.1"/>
    </source>
</evidence>
<dbReference type="SUPFAM" id="SSF50129">
    <property type="entry name" value="GroES-like"/>
    <property type="match status" value="1"/>
</dbReference>
<dbReference type="Pfam" id="PF08240">
    <property type="entry name" value="ADH_N"/>
    <property type="match status" value="1"/>
</dbReference>
<dbReference type="InterPro" id="IPR013154">
    <property type="entry name" value="ADH-like_N"/>
</dbReference>
<dbReference type="InterPro" id="IPR020843">
    <property type="entry name" value="ER"/>
</dbReference>
<protein>
    <recommendedName>
        <fullName evidence="3">Enoyl reductase (ER) domain-containing protein</fullName>
    </recommendedName>
</protein>
<dbReference type="InterPro" id="IPR011032">
    <property type="entry name" value="GroES-like_sf"/>
</dbReference>
<sequence>MATGREITYSQFSESNPEDVFELSTVSIPQQVGSGEVLVRIKCSMVHPCDLGCASGLVNGIELPAIGGFEGLGVVEKVGADLRKLFSPGQRVHVSATHIFGNWKTWLGIWRDYAVLPSEALIPVPDDIEDDVAAQIFVNVLTPLAMVREMRLGPGDVLLQTAAGSVVGRVMIQLGKIFGFQTVNLVRRKETASELIETYDIGTVYVHNGFSGSAEFVNEEIRKELGNAPIKFAIDAVSGDVGRFCLEMLDPGGVIYFYGALSGNSRVPVDIVSDLCRDNKSVKGWSIQETWLRSTSDDTKQSHLDEIWNFLSTRKIVLPAIGTTFPMEKIRDAVIASRRPGKTGKVMLVCESL</sequence>
<dbReference type="PANTHER" id="PTHR48106">
    <property type="entry name" value="QUINONE OXIDOREDUCTASE PIG3-RELATED"/>
    <property type="match status" value="1"/>
</dbReference>
<dbReference type="SMART" id="SM00829">
    <property type="entry name" value="PKS_ER"/>
    <property type="match status" value="1"/>
</dbReference>
<keyword evidence="1" id="KW-0521">NADP</keyword>
<dbReference type="AlphaFoldDB" id="A0A382E2S1"/>
<dbReference type="Gene3D" id="3.90.180.10">
    <property type="entry name" value="Medium-chain alcohol dehydrogenases, catalytic domain"/>
    <property type="match status" value="1"/>
</dbReference>
<dbReference type="Pfam" id="PF13602">
    <property type="entry name" value="ADH_zinc_N_2"/>
    <property type="match status" value="1"/>
</dbReference>